<evidence type="ECO:0000256" key="5">
    <source>
        <dbReference type="ARBA" id="ARBA00022984"/>
    </source>
</evidence>
<feature type="active site" description="Proton donor/acceptor" evidence="7">
    <location>
        <position position="136"/>
    </location>
</feature>
<dbReference type="PANTHER" id="PTHR30582">
    <property type="entry name" value="L,D-TRANSPEPTIDASE"/>
    <property type="match status" value="1"/>
</dbReference>
<dbReference type="RefSeq" id="WP_188527781.1">
    <property type="nucleotide sequence ID" value="NZ_BMGI01000003.1"/>
</dbReference>
<evidence type="ECO:0000256" key="6">
    <source>
        <dbReference type="ARBA" id="ARBA00023316"/>
    </source>
</evidence>
<keyword evidence="5 7" id="KW-0573">Peptidoglycan synthesis</keyword>
<accession>A0ABQ1QPR9</accession>
<comment type="caution">
    <text evidence="11">The sequence shown here is derived from an EMBL/GenBank/DDBJ whole genome shotgun (WGS) entry which is preliminary data.</text>
</comment>
<comment type="pathway">
    <text evidence="1 7">Cell wall biogenesis; peptidoglycan biosynthesis.</text>
</comment>
<evidence type="ECO:0000256" key="7">
    <source>
        <dbReference type="PROSITE-ProRule" id="PRU01373"/>
    </source>
</evidence>
<evidence type="ECO:0000259" key="10">
    <source>
        <dbReference type="PROSITE" id="PS52029"/>
    </source>
</evidence>
<evidence type="ECO:0000256" key="8">
    <source>
        <dbReference type="SAM" id="MobiDB-lite"/>
    </source>
</evidence>
<comment type="similarity">
    <text evidence="2">Belongs to the YkuD family.</text>
</comment>
<dbReference type="PANTHER" id="PTHR30582:SF2">
    <property type="entry name" value="L,D-TRANSPEPTIDASE YCIB-RELATED"/>
    <property type="match status" value="1"/>
</dbReference>
<dbReference type="InterPro" id="IPR038063">
    <property type="entry name" value="Transpep_catalytic_dom"/>
</dbReference>
<feature type="active site" description="Nucleophile" evidence="7">
    <location>
        <position position="152"/>
    </location>
</feature>
<organism evidence="11 12">
    <name type="scientific">Sinisalibacter lacisalsi</name>
    <dbReference type="NCBI Taxonomy" id="1526570"/>
    <lineage>
        <taxon>Bacteria</taxon>
        <taxon>Pseudomonadati</taxon>
        <taxon>Pseudomonadota</taxon>
        <taxon>Alphaproteobacteria</taxon>
        <taxon>Rhodobacterales</taxon>
        <taxon>Roseobacteraceae</taxon>
        <taxon>Sinisalibacter</taxon>
    </lineage>
</organism>
<dbReference type="Pfam" id="PF03734">
    <property type="entry name" value="YkuD"/>
    <property type="match status" value="1"/>
</dbReference>
<evidence type="ECO:0000256" key="4">
    <source>
        <dbReference type="ARBA" id="ARBA00022960"/>
    </source>
</evidence>
<keyword evidence="9" id="KW-0732">Signal</keyword>
<evidence type="ECO:0000313" key="12">
    <source>
        <dbReference type="Proteomes" id="UP000617355"/>
    </source>
</evidence>
<evidence type="ECO:0000256" key="9">
    <source>
        <dbReference type="SAM" id="SignalP"/>
    </source>
</evidence>
<gene>
    <name evidence="11" type="ORF">GCM10011358_22880</name>
</gene>
<protein>
    <recommendedName>
        <fullName evidence="10">L,D-TPase catalytic domain-containing protein</fullName>
    </recommendedName>
</protein>
<feature type="domain" description="L,D-TPase catalytic" evidence="10">
    <location>
        <begin position="61"/>
        <end position="180"/>
    </location>
</feature>
<feature type="chain" id="PRO_5046737663" description="L,D-TPase catalytic domain-containing protein" evidence="9">
    <location>
        <begin position="18"/>
        <end position="181"/>
    </location>
</feature>
<feature type="signal peptide" evidence="9">
    <location>
        <begin position="1"/>
        <end position="17"/>
    </location>
</feature>
<evidence type="ECO:0000313" key="11">
    <source>
        <dbReference type="EMBL" id="GGD38482.1"/>
    </source>
</evidence>
<keyword evidence="3" id="KW-0808">Transferase</keyword>
<reference evidence="12" key="1">
    <citation type="journal article" date="2019" name="Int. J. Syst. Evol. Microbiol.">
        <title>The Global Catalogue of Microorganisms (GCM) 10K type strain sequencing project: providing services to taxonomists for standard genome sequencing and annotation.</title>
        <authorList>
            <consortium name="The Broad Institute Genomics Platform"/>
            <consortium name="The Broad Institute Genome Sequencing Center for Infectious Disease"/>
            <person name="Wu L."/>
            <person name="Ma J."/>
        </authorList>
    </citation>
    <scope>NUCLEOTIDE SEQUENCE [LARGE SCALE GENOMIC DNA]</scope>
    <source>
        <strain evidence="12">CGMCC 1.12922</strain>
    </source>
</reference>
<evidence type="ECO:0000256" key="2">
    <source>
        <dbReference type="ARBA" id="ARBA00005992"/>
    </source>
</evidence>
<dbReference type="PROSITE" id="PS52029">
    <property type="entry name" value="LD_TPASE"/>
    <property type="match status" value="1"/>
</dbReference>
<name>A0ABQ1QPR9_9RHOB</name>
<dbReference type="InterPro" id="IPR050979">
    <property type="entry name" value="LD-transpeptidase"/>
</dbReference>
<dbReference type="InterPro" id="IPR005490">
    <property type="entry name" value="LD_TPept_cat_dom"/>
</dbReference>
<sequence>MKLFGSVVAVLAVGLLAGCETPPGAPGATTSSSGAGAGQTLPPPPVAERVQPLPSPGPDKVLAVVDISDQRVTAVRGYADGRPPETHHWVASSGIERKPTPLGAFYPDFLSPTHVSSIYNVPMPWSVFFNGNIAIHGDPDTRMLGQRASNGCVRLHPAQAEVFYRMVEDVGLRNTTIIVRE</sequence>
<feature type="compositionally biased region" description="Low complexity" evidence="8">
    <location>
        <begin position="23"/>
        <end position="34"/>
    </location>
</feature>
<dbReference type="Proteomes" id="UP000617355">
    <property type="component" value="Unassembled WGS sequence"/>
</dbReference>
<evidence type="ECO:0000256" key="3">
    <source>
        <dbReference type="ARBA" id="ARBA00022679"/>
    </source>
</evidence>
<feature type="region of interest" description="Disordered" evidence="8">
    <location>
        <begin position="23"/>
        <end position="57"/>
    </location>
</feature>
<dbReference type="CDD" id="cd16913">
    <property type="entry name" value="YkuD_like"/>
    <property type="match status" value="1"/>
</dbReference>
<keyword evidence="12" id="KW-1185">Reference proteome</keyword>
<evidence type="ECO:0000256" key="1">
    <source>
        <dbReference type="ARBA" id="ARBA00004752"/>
    </source>
</evidence>
<dbReference type="PROSITE" id="PS51257">
    <property type="entry name" value="PROKAR_LIPOPROTEIN"/>
    <property type="match status" value="1"/>
</dbReference>
<dbReference type="SUPFAM" id="SSF141523">
    <property type="entry name" value="L,D-transpeptidase catalytic domain-like"/>
    <property type="match status" value="1"/>
</dbReference>
<keyword evidence="6 7" id="KW-0961">Cell wall biogenesis/degradation</keyword>
<dbReference type="EMBL" id="BMGI01000003">
    <property type="protein sequence ID" value="GGD38482.1"/>
    <property type="molecule type" value="Genomic_DNA"/>
</dbReference>
<dbReference type="Gene3D" id="2.40.440.10">
    <property type="entry name" value="L,D-transpeptidase catalytic domain-like"/>
    <property type="match status" value="1"/>
</dbReference>
<proteinExistence type="inferred from homology"/>
<keyword evidence="4 7" id="KW-0133">Cell shape</keyword>